<dbReference type="InterPro" id="IPR003439">
    <property type="entry name" value="ABC_transporter-like_ATP-bd"/>
</dbReference>
<dbReference type="AlphaFoldDB" id="A0A4R7K0B8"/>
<dbReference type="SUPFAM" id="SSF52540">
    <property type="entry name" value="P-loop containing nucleoside triphosphate hydrolases"/>
    <property type="match status" value="1"/>
</dbReference>
<feature type="domain" description="ABC transporter" evidence="4">
    <location>
        <begin position="13"/>
        <end position="249"/>
    </location>
</feature>
<evidence type="ECO:0000313" key="5">
    <source>
        <dbReference type="EMBL" id="TDT43985.1"/>
    </source>
</evidence>
<dbReference type="Pfam" id="PF00005">
    <property type="entry name" value="ABC_tran"/>
    <property type="match status" value="1"/>
</dbReference>
<evidence type="ECO:0000259" key="4">
    <source>
        <dbReference type="PROSITE" id="PS50893"/>
    </source>
</evidence>
<keyword evidence="2" id="KW-0547">Nucleotide-binding</keyword>
<organism evidence="5 6">
    <name type="scientific">Halospina denitrificans</name>
    <dbReference type="NCBI Taxonomy" id="332522"/>
    <lineage>
        <taxon>Bacteria</taxon>
        <taxon>Pseudomonadati</taxon>
        <taxon>Pseudomonadota</taxon>
        <taxon>Gammaproteobacteria</taxon>
        <taxon>Halospina</taxon>
    </lineage>
</organism>
<dbReference type="PROSITE" id="PS00211">
    <property type="entry name" value="ABC_TRANSPORTER_1"/>
    <property type="match status" value="1"/>
</dbReference>
<evidence type="ECO:0000313" key="6">
    <source>
        <dbReference type="Proteomes" id="UP000295830"/>
    </source>
</evidence>
<evidence type="ECO:0000256" key="3">
    <source>
        <dbReference type="ARBA" id="ARBA00022840"/>
    </source>
</evidence>
<evidence type="ECO:0000256" key="1">
    <source>
        <dbReference type="ARBA" id="ARBA00022448"/>
    </source>
</evidence>
<dbReference type="GO" id="GO:0016887">
    <property type="term" value="F:ATP hydrolysis activity"/>
    <property type="evidence" value="ECO:0007669"/>
    <property type="project" value="InterPro"/>
</dbReference>
<keyword evidence="1" id="KW-0813">Transport</keyword>
<keyword evidence="3 5" id="KW-0067">ATP-binding</keyword>
<dbReference type="EMBL" id="SOAX01000001">
    <property type="protein sequence ID" value="TDT43985.1"/>
    <property type="molecule type" value="Genomic_DNA"/>
</dbReference>
<gene>
    <name evidence="5" type="ORF">DES49_0084</name>
</gene>
<dbReference type="Proteomes" id="UP000295830">
    <property type="component" value="Unassembled WGS sequence"/>
</dbReference>
<protein>
    <submittedName>
        <fullName evidence="5">Phospholipid/cholesterol/gamma-HCH transport system ATP-binding protein</fullName>
    </submittedName>
</protein>
<dbReference type="InterPro" id="IPR017871">
    <property type="entry name" value="ABC_transporter-like_CS"/>
</dbReference>
<dbReference type="RefSeq" id="WP_243864776.1">
    <property type="nucleotide sequence ID" value="NZ_SOAX01000001.1"/>
</dbReference>
<comment type="caution">
    <text evidence="5">The sequence shown here is derived from an EMBL/GenBank/DDBJ whole genome shotgun (WGS) entry which is preliminary data.</text>
</comment>
<sequence>MMASRNRPEETVARVDRLTMAFGDTVVQRDLDFEIVPGTIFAIMGPSGCGKSTLLRHMVGLHEPAAGRVFLGGENFWGLEQHDRNRLLQQAGVLFQGGALWSSMTVAENVALPLELFTDRSPELIADQVAFKLALVGLAGASDVYPAALSGGMRKRAGLARALAMDPRVLFLDEPSAGLDPLSARRLDTLILRLRATLGVTVVMVTHELESLFAIADDSLYLDPETKTAIARGAPRDLQKQSEHDQVREFLNTRL</sequence>
<accession>A0A4R7K0B8</accession>
<dbReference type="Gene3D" id="3.40.50.300">
    <property type="entry name" value="P-loop containing nucleotide triphosphate hydrolases"/>
    <property type="match status" value="1"/>
</dbReference>
<proteinExistence type="predicted"/>
<evidence type="ECO:0000256" key="2">
    <source>
        <dbReference type="ARBA" id="ARBA00022741"/>
    </source>
</evidence>
<dbReference type="PANTHER" id="PTHR43023">
    <property type="entry name" value="PROTEIN TRIGALACTOSYLDIACYLGLYCEROL 3, CHLOROPLASTIC"/>
    <property type="match status" value="1"/>
</dbReference>
<dbReference type="PANTHER" id="PTHR43023:SF3">
    <property type="entry name" value="PROTEIN TRIGALACTOSYLDIACYLGLYCEROL 3, CHLOROPLASTIC"/>
    <property type="match status" value="1"/>
</dbReference>
<dbReference type="GO" id="GO:0005524">
    <property type="term" value="F:ATP binding"/>
    <property type="evidence" value="ECO:0007669"/>
    <property type="project" value="UniProtKB-KW"/>
</dbReference>
<dbReference type="InterPro" id="IPR003593">
    <property type="entry name" value="AAA+_ATPase"/>
</dbReference>
<dbReference type="InterPro" id="IPR027417">
    <property type="entry name" value="P-loop_NTPase"/>
</dbReference>
<keyword evidence="6" id="KW-1185">Reference proteome</keyword>
<reference evidence="5 6" key="1">
    <citation type="submission" date="2019-03" db="EMBL/GenBank/DDBJ databases">
        <title>Genomic Encyclopedia of Type Strains, Phase IV (KMG-IV): sequencing the most valuable type-strain genomes for metagenomic binning, comparative biology and taxonomic classification.</title>
        <authorList>
            <person name="Goeker M."/>
        </authorList>
    </citation>
    <scope>NUCLEOTIDE SEQUENCE [LARGE SCALE GENOMIC DNA]</scope>
    <source>
        <strain evidence="5 6">DSM 15505</strain>
    </source>
</reference>
<name>A0A4R7K0B8_9GAMM</name>
<dbReference type="PROSITE" id="PS50893">
    <property type="entry name" value="ABC_TRANSPORTER_2"/>
    <property type="match status" value="1"/>
</dbReference>
<dbReference type="SMART" id="SM00382">
    <property type="entry name" value="AAA"/>
    <property type="match status" value="1"/>
</dbReference>